<dbReference type="EMBL" id="LR796632">
    <property type="protein sequence ID" value="CAB4155341.1"/>
    <property type="molecule type" value="Genomic_DNA"/>
</dbReference>
<proteinExistence type="predicted"/>
<evidence type="ECO:0000313" key="2">
    <source>
        <dbReference type="EMBL" id="CAB4155341.1"/>
    </source>
</evidence>
<sequence length="58" mass="6181">MSDRPTNLQEIVKGATQAVAFTTGLKFLGLAPDFVSAVAAYVCLSLFVRLETKGGFDD</sequence>
<name>A0A6J5NCS4_9CAUD</name>
<feature type="transmembrane region" description="Helical" evidence="1">
    <location>
        <begin position="27"/>
        <end position="48"/>
    </location>
</feature>
<evidence type="ECO:0000256" key="1">
    <source>
        <dbReference type="SAM" id="Phobius"/>
    </source>
</evidence>
<evidence type="ECO:0008006" key="3">
    <source>
        <dbReference type="Google" id="ProtNLM"/>
    </source>
</evidence>
<keyword evidence="1" id="KW-0472">Membrane</keyword>
<keyword evidence="1" id="KW-0812">Transmembrane</keyword>
<protein>
    <recommendedName>
        <fullName evidence="3">Holin</fullName>
    </recommendedName>
</protein>
<organism evidence="2">
    <name type="scientific">uncultured Caudovirales phage</name>
    <dbReference type="NCBI Taxonomy" id="2100421"/>
    <lineage>
        <taxon>Viruses</taxon>
        <taxon>Duplodnaviria</taxon>
        <taxon>Heunggongvirae</taxon>
        <taxon>Uroviricota</taxon>
        <taxon>Caudoviricetes</taxon>
        <taxon>Peduoviridae</taxon>
        <taxon>Maltschvirus</taxon>
        <taxon>Maltschvirus maltsch</taxon>
    </lineage>
</organism>
<keyword evidence="1" id="KW-1133">Transmembrane helix</keyword>
<reference evidence="2" key="1">
    <citation type="submission" date="2020-04" db="EMBL/GenBank/DDBJ databases">
        <authorList>
            <person name="Chiriac C."/>
            <person name="Salcher M."/>
            <person name="Ghai R."/>
            <person name="Kavagutti S V."/>
        </authorList>
    </citation>
    <scope>NUCLEOTIDE SEQUENCE</scope>
</reference>
<accession>A0A6J5NCS4</accession>
<gene>
    <name evidence="2" type="ORF">UFOVP670_8</name>
</gene>